<keyword evidence="1" id="KW-0812">Transmembrane</keyword>
<dbReference type="KEGG" id="simp:C6571_17900"/>
<feature type="transmembrane region" description="Helical" evidence="1">
    <location>
        <begin position="15"/>
        <end position="37"/>
    </location>
</feature>
<dbReference type="InterPro" id="IPR018676">
    <property type="entry name" value="DUF2149"/>
</dbReference>
<dbReference type="EMBL" id="CP027669">
    <property type="protein sequence ID" value="AVO42922.1"/>
    <property type="molecule type" value="Genomic_DNA"/>
</dbReference>
<reference evidence="2 3" key="1">
    <citation type="submission" date="2018-03" db="EMBL/GenBank/DDBJ databases">
        <title>Genome sequencing of Simplicispira sp.</title>
        <authorList>
            <person name="Kim S.-J."/>
            <person name="Heo J."/>
            <person name="Kwon S.-W."/>
        </authorList>
    </citation>
    <scope>NUCLEOTIDE SEQUENCE [LARGE SCALE GENOMIC DNA]</scope>
    <source>
        <strain evidence="2 3">SC1-8</strain>
    </source>
</reference>
<dbReference type="OrthoDB" id="199365at2"/>
<dbReference type="RefSeq" id="WP_106447897.1">
    <property type="nucleotide sequence ID" value="NZ_CP027669.1"/>
</dbReference>
<keyword evidence="1" id="KW-1133">Transmembrane helix</keyword>
<proteinExistence type="predicted"/>
<keyword evidence="3" id="KW-1185">Reference proteome</keyword>
<gene>
    <name evidence="2" type="ORF">C6571_17900</name>
</gene>
<name>A0A2S0N449_9BURK</name>
<keyword evidence="1" id="KW-0472">Membrane</keyword>
<evidence type="ECO:0000256" key="1">
    <source>
        <dbReference type="SAM" id="Phobius"/>
    </source>
</evidence>
<dbReference type="AlphaFoldDB" id="A0A2S0N449"/>
<protein>
    <recommendedName>
        <fullName evidence="4">DUF2149 domain-containing protein</fullName>
    </recommendedName>
</protein>
<evidence type="ECO:0000313" key="2">
    <source>
        <dbReference type="EMBL" id="AVO42922.1"/>
    </source>
</evidence>
<evidence type="ECO:0008006" key="4">
    <source>
        <dbReference type="Google" id="ProtNLM"/>
    </source>
</evidence>
<sequence>MKLRLMDDMEADDPIQSVVNLIDVFLVIIAALLLAVANNPVNPFSTESVTVIKNPGKPNMEIVIKDGQNIERYKASGEIGEGQGNKAGVAYRLKDGSMVYVPEAGAEPSAAAGVVQ</sequence>
<dbReference type="Proteomes" id="UP000239326">
    <property type="component" value="Chromosome"/>
</dbReference>
<organism evidence="2 3">
    <name type="scientific">Simplicispira suum</name>
    <dbReference type="NCBI Taxonomy" id="2109915"/>
    <lineage>
        <taxon>Bacteria</taxon>
        <taxon>Pseudomonadati</taxon>
        <taxon>Pseudomonadota</taxon>
        <taxon>Betaproteobacteria</taxon>
        <taxon>Burkholderiales</taxon>
        <taxon>Comamonadaceae</taxon>
        <taxon>Simplicispira</taxon>
    </lineage>
</organism>
<dbReference type="Pfam" id="PF09919">
    <property type="entry name" value="DUF2149"/>
    <property type="match status" value="1"/>
</dbReference>
<accession>A0A2S0N449</accession>
<evidence type="ECO:0000313" key="3">
    <source>
        <dbReference type="Proteomes" id="UP000239326"/>
    </source>
</evidence>